<dbReference type="EMBL" id="JBHLWN010000048">
    <property type="protein sequence ID" value="MFC0213273.1"/>
    <property type="molecule type" value="Genomic_DNA"/>
</dbReference>
<evidence type="ECO:0000256" key="1">
    <source>
        <dbReference type="ARBA" id="ARBA00007572"/>
    </source>
</evidence>
<comment type="similarity">
    <text evidence="1">Belongs to the ATP-dependent DNA ligase family.</text>
</comment>
<evidence type="ECO:0000259" key="5">
    <source>
        <dbReference type="PROSITE" id="PS50160"/>
    </source>
</evidence>
<name>A0ABV6DKZ4_9BACL</name>
<reference evidence="6 7" key="1">
    <citation type="submission" date="2024-09" db="EMBL/GenBank/DDBJ databases">
        <authorList>
            <person name="Sun Q."/>
            <person name="Mori K."/>
        </authorList>
    </citation>
    <scope>NUCLEOTIDE SEQUENCE [LARGE SCALE GENOMIC DNA]</scope>
    <source>
        <strain evidence="6 7">CCM 7759</strain>
    </source>
</reference>
<evidence type="ECO:0000256" key="3">
    <source>
        <dbReference type="ARBA" id="ARBA00022598"/>
    </source>
</evidence>
<dbReference type="Pfam" id="PF04679">
    <property type="entry name" value="DNA_ligase_A_C"/>
    <property type="match status" value="1"/>
</dbReference>
<keyword evidence="3 6" id="KW-0436">Ligase</keyword>
<evidence type="ECO:0000256" key="4">
    <source>
        <dbReference type="ARBA" id="ARBA00034003"/>
    </source>
</evidence>
<dbReference type="GO" id="GO:0016874">
    <property type="term" value="F:ligase activity"/>
    <property type="evidence" value="ECO:0007669"/>
    <property type="project" value="UniProtKB-KW"/>
</dbReference>
<evidence type="ECO:0000313" key="6">
    <source>
        <dbReference type="EMBL" id="MFC0213273.1"/>
    </source>
</evidence>
<dbReference type="SUPFAM" id="SSF50249">
    <property type="entry name" value="Nucleic acid-binding proteins"/>
    <property type="match status" value="1"/>
</dbReference>
<dbReference type="Proteomes" id="UP001589776">
    <property type="component" value="Unassembled WGS sequence"/>
</dbReference>
<keyword evidence="7" id="KW-1185">Reference proteome</keyword>
<dbReference type="RefSeq" id="WP_377470562.1">
    <property type="nucleotide sequence ID" value="NZ_JBHLWN010000048.1"/>
</dbReference>
<dbReference type="InterPro" id="IPR012310">
    <property type="entry name" value="DNA_ligase_ATP-dep_cent"/>
</dbReference>
<dbReference type="Gene3D" id="2.40.50.140">
    <property type="entry name" value="Nucleic acid-binding proteins"/>
    <property type="match status" value="1"/>
</dbReference>
<evidence type="ECO:0000256" key="2">
    <source>
        <dbReference type="ARBA" id="ARBA00012727"/>
    </source>
</evidence>
<dbReference type="CDD" id="cd07906">
    <property type="entry name" value="Adenylation_DNA_ligase_LigD_LigC"/>
    <property type="match status" value="1"/>
</dbReference>
<gene>
    <name evidence="6" type="ORF">ACFFK0_12565</name>
</gene>
<dbReference type="CDD" id="cd07971">
    <property type="entry name" value="OBF_DNA_ligase_LigD"/>
    <property type="match status" value="1"/>
</dbReference>
<comment type="catalytic activity">
    <reaction evidence="4">
        <text>ATP + (deoxyribonucleotide)n-3'-hydroxyl + 5'-phospho-(deoxyribonucleotide)m = (deoxyribonucleotide)n+m + AMP + diphosphate.</text>
        <dbReference type="EC" id="6.5.1.1"/>
    </reaction>
</comment>
<proteinExistence type="inferred from homology"/>
<dbReference type="InterPro" id="IPR012340">
    <property type="entry name" value="NA-bd_OB-fold"/>
</dbReference>
<organism evidence="6 7">
    <name type="scientific">Paenibacillus chartarius</name>
    <dbReference type="NCBI Taxonomy" id="747481"/>
    <lineage>
        <taxon>Bacteria</taxon>
        <taxon>Bacillati</taxon>
        <taxon>Bacillota</taxon>
        <taxon>Bacilli</taxon>
        <taxon>Bacillales</taxon>
        <taxon>Paenibacillaceae</taxon>
        <taxon>Paenibacillus</taxon>
    </lineage>
</organism>
<dbReference type="InterPro" id="IPR050191">
    <property type="entry name" value="ATP-dep_DNA_ligase"/>
</dbReference>
<dbReference type="EC" id="6.5.1.1" evidence="2"/>
<dbReference type="Gene3D" id="3.30.470.30">
    <property type="entry name" value="DNA ligase/mRNA capping enzyme"/>
    <property type="match status" value="1"/>
</dbReference>
<dbReference type="InterPro" id="IPR012309">
    <property type="entry name" value="DNA_ligase_ATP-dep_C"/>
</dbReference>
<comment type="caution">
    <text evidence="6">The sequence shown here is derived from an EMBL/GenBank/DDBJ whole genome shotgun (WGS) entry which is preliminary data.</text>
</comment>
<accession>A0ABV6DKZ4</accession>
<dbReference type="SUPFAM" id="SSF56091">
    <property type="entry name" value="DNA ligase/mRNA capping enzyme, catalytic domain"/>
    <property type="match status" value="1"/>
</dbReference>
<dbReference type="PROSITE" id="PS50160">
    <property type="entry name" value="DNA_LIGASE_A3"/>
    <property type="match status" value="1"/>
</dbReference>
<dbReference type="Pfam" id="PF01068">
    <property type="entry name" value="DNA_ligase_A_M"/>
    <property type="match status" value="1"/>
</dbReference>
<dbReference type="Gene3D" id="3.30.1490.70">
    <property type="match status" value="1"/>
</dbReference>
<dbReference type="PANTHER" id="PTHR45674">
    <property type="entry name" value="DNA LIGASE 1/3 FAMILY MEMBER"/>
    <property type="match status" value="1"/>
</dbReference>
<protein>
    <recommendedName>
        <fullName evidence="2">DNA ligase (ATP)</fullName>
        <ecNumber evidence="2">6.5.1.1</ecNumber>
    </recommendedName>
</protein>
<feature type="domain" description="ATP-dependent DNA ligase family profile" evidence="5">
    <location>
        <begin position="104"/>
        <end position="194"/>
    </location>
</feature>
<sequence length="318" mass="35943">MQPIVPFEPVSGSAIPVGPQWQYQIKWDGTRILAYTENGTTRLFNRKLRERTYNYPEIADTRQYCMAESVILDGEVIALADDGKPSFHEVMRRDGIRRLERVGQVQKAVPVTYMIFDVLYVNGEWVTNRPLAERQRLLADIVIPTPSVQLAASFPDGDALFALMEKNAMEGIVCKDSASTYTIDGKDNRWIKVKNYGDVIAAIGGFTLNGGVVNAVLLGLYDRQGLFRYIGHVGTGKMTKAEWRNLTDVLKPLVTVKSPFAEAHPDMKKDTYWVKPQLAVKVQYSEWRWQEGRTLRQPSIQSFVDVPASECIWQGPPD</sequence>
<evidence type="ECO:0000313" key="7">
    <source>
        <dbReference type="Proteomes" id="UP001589776"/>
    </source>
</evidence>
<dbReference type="PANTHER" id="PTHR45674:SF4">
    <property type="entry name" value="DNA LIGASE 1"/>
    <property type="match status" value="1"/>
</dbReference>